<feature type="region of interest" description="Disordered" evidence="1">
    <location>
        <begin position="40"/>
        <end position="92"/>
    </location>
</feature>
<proteinExistence type="predicted"/>
<dbReference type="AlphaFoldDB" id="A0A4Z2D1F7"/>
<evidence type="ECO:0000313" key="2">
    <source>
        <dbReference type="EMBL" id="TNN10331.1"/>
    </source>
</evidence>
<keyword evidence="3" id="KW-1185">Reference proteome</keyword>
<protein>
    <submittedName>
        <fullName evidence="2">Uncharacterized protein</fullName>
    </submittedName>
</protein>
<evidence type="ECO:0000313" key="3">
    <source>
        <dbReference type="Proteomes" id="UP000311919"/>
    </source>
</evidence>
<gene>
    <name evidence="2" type="ORF">EWB00_005493</name>
</gene>
<accession>A0A4Z2D1F7</accession>
<organism evidence="2 3">
    <name type="scientific">Schistosoma japonicum</name>
    <name type="common">Blood fluke</name>
    <dbReference type="NCBI Taxonomy" id="6182"/>
    <lineage>
        <taxon>Eukaryota</taxon>
        <taxon>Metazoa</taxon>
        <taxon>Spiralia</taxon>
        <taxon>Lophotrochozoa</taxon>
        <taxon>Platyhelminthes</taxon>
        <taxon>Trematoda</taxon>
        <taxon>Digenea</taxon>
        <taxon>Strigeidida</taxon>
        <taxon>Schistosomatoidea</taxon>
        <taxon>Schistosomatidae</taxon>
        <taxon>Schistosoma</taxon>
    </lineage>
</organism>
<feature type="compositionally biased region" description="Basic and acidic residues" evidence="1">
    <location>
        <begin position="48"/>
        <end position="60"/>
    </location>
</feature>
<dbReference type="Proteomes" id="UP000311919">
    <property type="component" value="Unassembled WGS sequence"/>
</dbReference>
<sequence>MNSNSHLREVYLDASKEINSKKDSGTKHHLHILRLWVPDHAPHTPRYNTKEVRAQIEEARGGYGKRRENRTKGKGNSRQRQKLETFPVEEGF</sequence>
<evidence type="ECO:0000256" key="1">
    <source>
        <dbReference type="SAM" id="MobiDB-lite"/>
    </source>
</evidence>
<comment type="caution">
    <text evidence="2">The sequence shown here is derived from an EMBL/GenBank/DDBJ whole genome shotgun (WGS) entry which is preliminary data.</text>
</comment>
<name>A0A4Z2D1F7_SCHJA</name>
<reference evidence="2 3" key="1">
    <citation type="submission" date="2019-03" db="EMBL/GenBank/DDBJ databases">
        <title>An improved genome assembly of the fluke Schistosoma japonicum.</title>
        <authorList>
            <person name="Hu W."/>
            <person name="Luo F."/>
            <person name="Yin M."/>
            <person name="Mo X."/>
            <person name="Sun C."/>
            <person name="Wu Q."/>
            <person name="Zhu B."/>
            <person name="Xiang M."/>
            <person name="Wang J."/>
            <person name="Wang Y."/>
            <person name="Zhang T."/>
            <person name="Xu B."/>
            <person name="Zheng H."/>
            <person name="Feng Z."/>
        </authorList>
    </citation>
    <scope>NUCLEOTIDE SEQUENCE [LARGE SCALE GENOMIC DNA]</scope>
    <source>
        <strain evidence="2">HuSjv2</strain>
        <tissue evidence="2">Worms</tissue>
    </source>
</reference>
<feature type="compositionally biased region" description="Basic residues" evidence="1">
    <location>
        <begin position="63"/>
        <end position="80"/>
    </location>
</feature>
<dbReference type="EMBL" id="SKCS01000362">
    <property type="protein sequence ID" value="TNN10331.1"/>
    <property type="molecule type" value="Genomic_DNA"/>
</dbReference>